<organism evidence="5 6">
    <name type="scientific">Favolaschia claudopus</name>
    <dbReference type="NCBI Taxonomy" id="2862362"/>
    <lineage>
        <taxon>Eukaryota</taxon>
        <taxon>Fungi</taxon>
        <taxon>Dikarya</taxon>
        <taxon>Basidiomycota</taxon>
        <taxon>Agaricomycotina</taxon>
        <taxon>Agaricomycetes</taxon>
        <taxon>Agaricomycetidae</taxon>
        <taxon>Agaricales</taxon>
        <taxon>Marasmiineae</taxon>
        <taxon>Mycenaceae</taxon>
        <taxon>Favolaschia</taxon>
    </lineage>
</organism>
<dbReference type="PANTHER" id="PTHR11829:SF343">
    <property type="entry name" value="FORK-HEAD DOMAIN-CONTAINING PROTEIN"/>
    <property type="match status" value="1"/>
</dbReference>
<gene>
    <name evidence="5" type="ORF">R3P38DRAFT_2533723</name>
</gene>
<accession>A0AAW0B828</accession>
<dbReference type="SUPFAM" id="SSF46785">
    <property type="entry name" value="Winged helix' DNA-binding domain"/>
    <property type="match status" value="1"/>
</dbReference>
<protein>
    <recommendedName>
        <fullName evidence="4">Fork-head domain-containing protein</fullName>
    </recommendedName>
</protein>
<dbReference type="GO" id="GO:0005634">
    <property type="term" value="C:nucleus"/>
    <property type="evidence" value="ECO:0007669"/>
    <property type="project" value="UniProtKB-SubCell"/>
</dbReference>
<dbReference type="SMART" id="SM00339">
    <property type="entry name" value="FH"/>
    <property type="match status" value="1"/>
</dbReference>
<dbReference type="InterPro" id="IPR036390">
    <property type="entry name" value="WH_DNA-bd_sf"/>
</dbReference>
<evidence type="ECO:0000256" key="3">
    <source>
        <dbReference type="SAM" id="MobiDB-lite"/>
    </source>
</evidence>
<dbReference type="PANTHER" id="PTHR11829">
    <property type="entry name" value="FORKHEAD BOX PROTEIN"/>
    <property type="match status" value="1"/>
</dbReference>
<dbReference type="InterPro" id="IPR001766">
    <property type="entry name" value="Fork_head_dom"/>
</dbReference>
<keyword evidence="1 2" id="KW-0238">DNA-binding</keyword>
<comment type="caution">
    <text evidence="5">The sequence shown here is derived from an EMBL/GenBank/DDBJ whole genome shotgun (WGS) entry which is preliminary data.</text>
</comment>
<dbReference type="PROSITE" id="PS50039">
    <property type="entry name" value="FORK_HEAD_3"/>
    <property type="match status" value="1"/>
</dbReference>
<proteinExistence type="predicted"/>
<dbReference type="EMBL" id="JAWWNJ010000038">
    <property type="protein sequence ID" value="KAK7021629.1"/>
    <property type="molecule type" value="Genomic_DNA"/>
</dbReference>
<evidence type="ECO:0000313" key="6">
    <source>
        <dbReference type="Proteomes" id="UP001362999"/>
    </source>
</evidence>
<feature type="region of interest" description="Disordered" evidence="3">
    <location>
        <begin position="127"/>
        <end position="151"/>
    </location>
</feature>
<dbReference type="Gene3D" id="1.10.10.10">
    <property type="entry name" value="Winged helix-like DNA-binding domain superfamily/Winged helix DNA-binding domain"/>
    <property type="match status" value="1"/>
</dbReference>
<dbReference type="InterPro" id="IPR050211">
    <property type="entry name" value="FOX_domain-containing"/>
</dbReference>
<dbReference type="Pfam" id="PF00250">
    <property type="entry name" value="Forkhead"/>
    <property type="match status" value="1"/>
</dbReference>
<name>A0AAW0B828_9AGAR</name>
<sequence length="203" mass="22868">MSTVYQSSSTNYVDAGHYLRQAWTPPLPSGFVVNLWCLPDPGVKPSQSLILLAKLAIYGSTRGMLTLQGIINALQDRFLFFRQNPGEPWTRSIRHFLSLKAMFVKVEQSMSRKGVLWTLDITQGEGDKRKRKRRIRPNHPTPSQAEQMVSNEPLDSCDASQTFDLPTSSRPLAVGPFRYDSYGTIPYPEYGGSHFTLEPDSTL</sequence>
<keyword evidence="2" id="KW-0539">Nucleus</keyword>
<dbReference type="GO" id="GO:0000981">
    <property type="term" value="F:DNA-binding transcription factor activity, RNA polymerase II-specific"/>
    <property type="evidence" value="ECO:0007669"/>
    <property type="project" value="TreeGrafter"/>
</dbReference>
<evidence type="ECO:0000256" key="1">
    <source>
        <dbReference type="ARBA" id="ARBA00023125"/>
    </source>
</evidence>
<dbReference type="InterPro" id="IPR036388">
    <property type="entry name" value="WH-like_DNA-bd_sf"/>
</dbReference>
<dbReference type="AlphaFoldDB" id="A0AAW0B828"/>
<dbReference type="PRINTS" id="PR00053">
    <property type="entry name" value="FORKHEAD"/>
</dbReference>
<reference evidence="5 6" key="1">
    <citation type="journal article" date="2024" name="J Genomics">
        <title>Draft genome sequencing and assembly of Favolaschia claudopus CIRM-BRFM 2984 isolated from oak limbs.</title>
        <authorList>
            <person name="Navarro D."/>
            <person name="Drula E."/>
            <person name="Chaduli D."/>
            <person name="Cazenave R."/>
            <person name="Ahrendt S."/>
            <person name="Wang J."/>
            <person name="Lipzen A."/>
            <person name="Daum C."/>
            <person name="Barry K."/>
            <person name="Grigoriev I.V."/>
            <person name="Favel A."/>
            <person name="Rosso M.N."/>
            <person name="Martin F."/>
        </authorList>
    </citation>
    <scope>NUCLEOTIDE SEQUENCE [LARGE SCALE GENOMIC DNA]</scope>
    <source>
        <strain evidence="5 6">CIRM-BRFM 2984</strain>
    </source>
</reference>
<evidence type="ECO:0000259" key="4">
    <source>
        <dbReference type="PROSITE" id="PS50039"/>
    </source>
</evidence>
<feature type="domain" description="Fork-head" evidence="4">
    <location>
        <begin position="44"/>
        <end position="133"/>
    </location>
</feature>
<evidence type="ECO:0000256" key="2">
    <source>
        <dbReference type="PROSITE-ProRule" id="PRU00089"/>
    </source>
</evidence>
<keyword evidence="6" id="KW-1185">Reference proteome</keyword>
<evidence type="ECO:0000313" key="5">
    <source>
        <dbReference type="EMBL" id="KAK7021629.1"/>
    </source>
</evidence>
<dbReference type="GO" id="GO:0000978">
    <property type="term" value="F:RNA polymerase II cis-regulatory region sequence-specific DNA binding"/>
    <property type="evidence" value="ECO:0007669"/>
    <property type="project" value="TreeGrafter"/>
</dbReference>
<feature type="compositionally biased region" description="Polar residues" evidence="3">
    <location>
        <begin position="141"/>
        <end position="150"/>
    </location>
</feature>
<feature type="DNA-binding region" description="Fork-head" evidence="2">
    <location>
        <begin position="44"/>
        <end position="133"/>
    </location>
</feature>
<comment type="subcellular location">
    <subcellularLocation>
        <location evidence="2">Nucleus</location>
    </subcellularLocation>
</comment>
<dbReference type="Proteomes" id="UP001362999">
    <property type="component" value="Unassembled WGS sequence"/>
</dbReference>